<dbReference type="PROSITE" id="PS50113">
    <property type="entry name" value="PAC"/>
    <property type="match status" value="1"/>
</dbReference>
<dbReference type="InterPro" id="IPR013656">
    <property type="entry name" value="PAS_4"/>
</dbReference>
<dbReference type="GO" id="GO:0052621">
    <property type="term" value="F:diguanylate cyclase activity"/>
    <property type="evidence" value="ECO:0007669"/>
    <property type="project" value="UniProtKB-EC"/>
</dbReference>
<dbReference type="PROSITE" id="PS50112">
    <property type="entry name" value="PAS"/>
    <property type="match status" value="2"/>
</dbReference>
<keyword evidence="4" id="KW-0548">Nucleotidyltransferase</keyword>
<accession>A0ABX8Z7X2</accession>
<sequence length="433" mass="48457">MREDPLSPPDLGAEINHLRFTLDHVGAYVFTKDLEGRYTFANEMVCDLFGQHLDDVIGFTDEKFFDLTISDELRKNDLSVLKDGNHIEQVERNIIATTGEERIFWTVKRPICGADGKVTGLCGISTDITERLQLERDLEEQKKQLSQVLENMDAYVYIKDREGRYLYANENLARLYSKPVNEIVGTLEQDLLTPETSERLAAMDKAVFDGGCKVTGEEIVSDVNGKEIFCWSIKIPLFKDGKADRLIGISTDITDIILLKNKYQNLARIDTLTGVLTRGFLIEQAESILLRTQRREARLAVLLIDIDHFKAINDSYGHAFGDTYIISIVNACQKTLRESDIIGRFGGDEFIIVIDEADEDGLTIAAERFLASLRDSILTAPDGKKLKLSVSIGAALSDQSSTFEELMARADHALYQAKKAGRGCWRTAPSANS</sequence>
<dbReference type="PROSITE" id="PS50887">
    <property type="entry name" value="GGDEF"/>
    <property type="match status" value="1"/>
</dbReference>
<dbReference type="InterPro" id="IPR029787">
    <property type="entry name" value="Nucleotide_cyclase"/>
</dbReference>
<dbReference type="EC" id="2.7.7.65" evidence="4"/>
<dbReference type="CDD" id="cd01949">
    <property type="entry name" value="GGDEF"/>
    <property type="match status" value="1"/>
</dbReference>
<proteinExistence type="predicted"/>
<feature type="domain" description="PAS" evidence="1">
    <location>
        <begin position="141"/>
        <end position="211"/>
    </location>
</feature>
<dbReference type="NCBIfam" id="TIGR00229">
    <property type="entry name" value="sensory_box"/>
    <property type="match status" value="2"/>
</dbReference>
<dbReference type="InterPro" id="IPR000160">
    <property type="entry name" value="GGDEF_dom"/>
</dbReference>
<organism evidence="4 5">
    <name type="scientific">Deefgea tanakiae</name>
    <dbReference type="NCBI Taxonomy" id="2865840"/>
    <lineage>
        <taxon>Bacteria</taxon>
        <taxon>Pseudomonadati</taxon>
        <taxon>Pseudomonadota</taxon>
        <taxon>Betaproteobacteria</taxon>
        <taxon>Neisseriales</taxon>
        <taxon>Chitinibacteraceae</taxon>
        <taxon>Deefgea</taxon>
    </lineage>
</organism>
<keyword evidence="4" id="KW-0808">Transferase</keyword>
<dbReference type="InterPro" id="IPR000014">
    <property type="entry name" value="PAS"/>
</dbReference>
<reference evidence="4 5" key="1">
    <citation type="submission" date="2021-08" db="EMBL/GenBank/DDBJ databases">
        <title>complete genome sequencing of Deefgea sp. D25.</title>
        <authorList>
            <person name="Bae J.-W."/>
            <person name="Gim D.-H."/>
        </authorList>
    </citation>
    <scope>NUCLEOTIDE SEQUENCE [LARGE SCALE GENOMIC DNA]</scope>
    <source>
        <strain evidence="4 5">D25</strain>
    </source>
</reference>
<dbReference type="InterPro" id="IPR000700">
    <property type="entry name" value="PAS-assoc_C"/>
</dbReference>
<name>A0ABX8Z7X2_9NEIS</name>
<dbReference type="EMBL" id="CP081150">
    <property type="protein sequence ID" value="QZA78687.1"/>
    <property type="molecule type" value="Genomic_DNA"/>
</dbReference>
<dbReference type="Gene3D" id="3.30.70.270">
    <property type="match status" value="1"/>
</dbReference>
<evidence type="ECO:0000259" key="3">
    <source>
        <dbReference type="PROSITE" id="PS50887"/>
    </source>
</evidence>
<feature type="domain" description="PAC" evidence="2">
    <location>
        <begin position="88"/>
        <end position="140"/>
    </location>
</feature>
<dbReference type="SUPFAM" id="SSF55785">
    <property type="entry name" value="PYP-like sensor domain (PAS domain)"/>
    <property type="match status" value="2"/>
</dbReference>
<dbReference type="InterPro" id="IPR043128">
    <property type="entry name" value="Rev_trsase/Diguanyl_cyclase"/>
</dbReference>
<dbReference type="Proteomes" id="UP000825679">
    <property type="component" value="Chromosome"/>
</dbReference>
<evidence type="ECO:0000313" key="5">
    <source>
        <dbReference type="Proteomes" id="UP000825679"/>
    </source>
</evidence>
<evidence type="ECO:0000313" key="4">
    <source>
        <dbReference type="EMBL" id="QZA78687.1"/>
    </source>
</evidence>
<gene>
    <name evidence="4" type="ORF">K4H28_04555</name>
</gene>
<dbReference type="InterPro" id="IPR035965">
    <property type="entry name" value="PAS-like_dom_sf"/>
</dbReference>
<feature type="domain" description="GGDEF" evidence="3">
    <location>
        <begin position="297"/>
        <end position="430"/>
    </location>
</feature>
<dbReference type="PANTHER" id="PTHR46663">
    <property type="entry name" value="DIGUANYLATE CYCLASE DGCT-RELATED"/>
    <property type="match status" value="1"/>
</dbReference>
<keyword evidence="5" id="KW-1185">Reference proteome</keyword>
<dbReference type="SMART" id="SM00267">
    <property type="entry name" value="GGDEF"/>
    <property type="match status" value="1"/>
</dbReference>
<dbReference type="SUPFAM" id="SSF55073">
    <property type="entry name" value="Nucleotide cyclase"/>
    <property type="match status" value="1"/>
</dbReference>
<dbReference type="Pfam" id="PF00990">
    <property type="entry name" value="GGDEF"/>
    <property type="match status" value="1"/>
</dbReference>
<dbReference type="CDD" id="cd00130">
    <property type="entry name" value="PAS"/>
    <property type="match status" value="2"/>
</dbReference>
<evidence type="ECO:0000259" key="1">
    <source>
        <dbReference type="PROSITE" id="PS50112"/>
    </source>
</evidence>
<dbReference type="InterPro" id="IPR052163">
    <property type="entry name" value="DGC-Regulatory_Protein"/>
</dbReference>
<dbReference type="RefSeq" id="WP_221007210.1">
    <property type="nucleotide sequence ID" value="NZ_CP081150.1"/>
</dbReference>
<evidence type="ECO:0000259" key="2">
    <source>
        <dbReference type="PROSITE" id="PS50113"/>
    </source>
</evidence>
<protein>
    <submittedName>
        <fullName evidence="4">Diguanylate cyclase</fullName>
        <ecNumber evidence="4">2.7.7.65</ecNumber>
    </submittedName>
</protein>
<dbReference type="SMART" id="SM00091">
    <property type="entry name" value="PAS"/>
    <property type="match status" value="2"/>
</dbReference>
<dbReference type="NCBIfam" id="TIGR00254">
    <property type="entry name" value="GGDEF"/>
    <property type="match status" value="1"/>
</dbReference>
<feature type="domain" description="PAS" evidence="1">
    <location>
        <begin position="14"/>
        <end position="58"/>
    </location>
</feature>
<dbReference type="Pfam" id="PF08448">
    <property type="entry name" value="PAS_4"/>
    <property type="match status" value="2"/>
</dbReference>
<dbReference type="Gene3D" id="3.30.450.20">
    <property type="entry name" value="PAS domain"/>
    <property type="match status" value="2"/>
</dbReference>
<dbReference type="PANTHER" id="PTHR46663:SF2">
    <property type="entry name" value="GGDEF DOMAIN-CONTAINING PROTEIN"/>
    <property type="match status" value="1"/>
</dbReference>